<keyword evidence="7 21" id="KW-0853">WD repeat</keyword>
<keyword evidence="17" id="KW-0325">Glycoprotein</keyword>
<comment type="function">
    <text evidence="20">Escort protein required for cholesterol as well as lipid homeostasis. Regulates export of the SCAP-SREBP complex from the endoplasmic reticulum to the Golgi upon low cholesterol, thereby regulating the processing of sterol regulatory element-binding proteins (SREBPs) SREBF1/SREBP1 and SREBF2/SREBP2. At high sterol concentrations, formation of a ternary complex with INSIG (INSIG1 or INSIG2) leads to mask the ER export signal in SCAP, promoting retention of the complex in the endoplasmic reticulum. Low sterol concentrations trigger release of INSIG, a conformational change in the SSD domain of SCAP, unmasking of the ER export signal, promoting recruitment into COPII-coated vesicles and transport of the SCAP-SREBP to the Golgi: in the Golgi, SREBPs are then processed, releasing the transcription factor fragment of SREBPs from the membrane, its import into the nucleus and up-regulation of LDLR, INSIG1 and the mevalonate pathway. Binds cholesterol via its SSD domain.</text>
</comment>
<dbReference type="PROSITE" id="PS50294">
    <property type="entry name" value="WD_REPEATS_REGION"/>
    <property type="match status" value="1"/>
</dbReference>
<dbReference type="Ensembl" id="ENSCSAVT00000013015.1">
    <property type="protein sequence ID" value="ENSCSAVP00000012866.1"/>
    <property type="gene ID" value="ENSCSAVG00000007555.1"/>
</dbReference>
<keyword evidence="19" id="KW-0968">Cytoplasmic vesicle</keyword>
<feature type="domain" description="SSD" evidence="23">
    <location>
        <begin position="289"/>
        <end position="447"/>
    </location>
</feature>
<keyword evidence="6" id="KW-0153">Cholesterol metabolism</keyword>
<evidence type="ECO:0000259" key="23">
    <source>
        <dbReference type="PROSITE" id="PS50156"/>
    </source>
</evidence>
<dbReference type="GO" id="GO:0032933">
    <property type="term" value="P:SREBP signaling pathway"/>
    <property type="evidence" value="ECO:0007669"/>
    <property type="project" value="InterPro"/>
</dbReference>
<dbReference type="PROSITE" id="PS00678">
    <property type="entry name" value="WD_REPEATS_1"/>
    <property type="match status" value="1"/>
</dbReference>
<dbReference type="STRING" id="51511.ENSCSAVP00000012866"/>
<keyword evidence="14" id="KW-0446">Lipid-binding</keyword>
<proteinExistence type="inferred from homology"/>
<dbReference type="SUPFAM" id="SSF82866">
    <property type="entry name" value="Multidrug efflux transporter AcrB transmembrane domain"/>
    <property type="match status" value="1"/>
</dbReference>
<keyword evidence="13" id="KW-0443">Lipid metabolism</keyword>
<organism evidence="24 25">
    <name type="scientific">Ciona savignyi</name>
    <name type="common">Pacific transparent sea squirt</name>
    <dbReference type="NCBI Taxonomy" id="51511"/>
    <lineage>
        <taxon>Eukaryota</taxon>
        <taxon>Metazoa</taxon>
        <taxon>Chordata</taxon>
        <taxon>Tunicata</taxon>
        <taxon>Ascidiacea</taxon>
        <taxon>Phlebobranchia</taxon>
        <taxon>Cionidae</taxon>
        <taxon>Ciona</taxon>
    </lineage>
</organism>
<dbReference type="PRINTS" id="PR00320">
    <property type="entry name" value="GPROTEINBRPT"/>
</dbReference>
<evidence type="ECO:0000256" key="5">
    <source>
        <dbReference type="ARBA" id="ARBA00019541"/>
    </source>
</evidence>
<accession>H2Z5K4</accession>
<feature type="transmembrane region" description="Helical" evidence="22">
    <location>
        <begin position="846"/>
        <end position="865"/>
    </location>
</feature>
<evidence type="ECO:0000256" key="20">
    <source>
        <dbReference type="ARBA" id="ARBA00045958"/>
    </source>
</evidence>
<dbReference type="InterPro" id="IPR053958">
    <property type="entry name" value="HMGCR/SNAP/NPC1-like_SSD"/>
</dbReference>
<keyword evidence="10" id="KW-0256">Endoplasmic reticulum</keyword>
<keyword evidence="25" id="KW-1185">Reference proteome</keyword>
<dbReference type="InterPro" id="IPR000731">
    <property type="entry name" value="SSD"/>
</dbReference>
<comment type="similarity">
    <text evidence="4">Belongs to the WD repeat SCAP family.</text>
</comment>
<evidence type="ECO:0000256" key="3">
    <source>
        <dbReference type="ARBA" id="ARBA00004653"/>
    </source>
</evidence>
<evidence type="ECO:0000256" key="4">
    <source>
        <dbReference type="ARBA" id="ARBA00007410"/>
    </source>
</evidence>
<evidence type="ECO:0000256" key="16">
    <source>
        <dbReference type="ARBA" id="ARBA00023166"/>
    </source>
</evidence>
<dbReference type="PROSITE" id="PS50156">
    <property type="entry name" value="SSD"/>
    <property type="match status" value="1"/>
</dbReference>
<name>H2Z5K4_CIOSA</name>
<evidence type="ECO:0000256" key="13">
    <source>
        <dbReference type="ARBA" id="ARBA00023098"/>
    </source>
</evidence>
<dbReference type="GO" id="GO:0032936">
    <property type="term" value="C:SREBP-SCAP complex"/>
    <property type="evidence" value="ECO:0007669"/>
    <property type="project" value="TreeGrafter"/>
</dbReference>
<evidence type="ECO:0000313" key="24">
    <source>
        <dbReference type="Ensembl" id="ENSCSAVP00000012866.1"/>
    </source>
</evidence>
<dbReference type="InterPro" id="IPR036322">
    <property type="entry name" value="WD40_repeat_dom_sf"/>
</dbReference>
<evidence type="ECO:0000256" key="19">
    <source>
        <dbReference type="ARBA" id="ARBA00023329"/>
    </source>
</evidence>
<dbReference type="GO" id="GO:0008203">
    <property type="term" value="P:cholesterol metabolic process"/>
    <property type="evidence" value="ECO:0007669"/>
    <property type="project" value="UniProtKB-KW"/>
</dbReference>
<evidence type="ECO:0000256" key="10">
    <source>
        <dbReference type="ARBA" id="ARBA00022824"/>
    </source>
</evidence>
<evidence type="ECO:0000313" key="25">
    <source>
        <dbReference type="Proteomes" id="UP000007875"/>
    </source>
</evidence>
<feature type="repeat" description="WD" evidence="21">
    <location>
        <begin position="1050"/>
        <end position="1090"/>
    </location>
</feature>
<feature type="transmembrane region" description="Helical" evidence="22">
    <location>
        <begin position="397"/>
        <end position="416"/>
    </location>
</feature>
<dbReference type="SMART" id="SM00320">
    <property type="entry name" value="WD40"/>
    <property type="match status" value="6"/>
</dbReference>
<dbReference type="InterPro" id="IPR057042">
    <property type="entry name" value="Beta-prop_SCAP"/>
</dbReference>
<keyword evidence="16" id="KW-1207">Sterol metabolism</keyword>
<dbReference type="eggNOG" id="KOG1933">
    <property type="taxonomic scope" value="Eukaryota"/>
</dbReference>
<evidence type="ECO:0000256" key="2">
    <source>
        <dbReference type="ARBA" id="ARBA00004557"/>
    </source>
</evidence>
<dbReference type="Proteomes" id="UP000007875">
    <property type="component" value="Unassembled WGS sequence"/>
</dbReference>
<dbReference type="GO" id="GO:0045540">
    <property type="term" value="P:regulation of cholesterol biosynthetic process"/>
    <property type="evidence" value="ECO:0007669"/>
    <property type="project" value="TreeGrafter"/>
</dbReference>
<dbReference type="InterPro" id="IPR020472">
    <property type="entry name" value="WD40_PAC1"/>
</dbReference>
<evidence type="ECO:0000256" key="14">
    <source>
        <dbReference type="ARBA" id="ARBA00023121"/>
    </source>
</evidence>
<keyword evidence="9" id="KW-0677">Repeat</keyword>
<keyword evidence="15 22" id="KW-0472">Membrane</keyword>
<dbReference type="GO" id="GO:0032934">
    <property type="term" value="F:sterol binding"/>
    <property type="evidence" value="ECO:0007669"/>
    <property type="project" value="InterPro"/>
</dbReference>
<protein>
    <recommendedName>
        <fullName evidence="5">Sterol regulatory element-binding protein cleavage-activating protein</fullName>
    </recommendedName>
</protein>
<feature type="transmembrane region" description="Helical" evidence="22">
    <location>
        <begin position="527"/>
        <end position="545"/>
    </location>
</feature>
<feature type="repeat" description="WD" evidence="21">
    <location>
        <begin position="910"/>
        <end position="926"/>
    </location>
</feature>
<dbReference type="PROSITE" id="PS50082">
    <property type="entry name" value="WD_REPEATS_2"/>
    <property type="match status" value="2"/>
</dbReference>
<dbReference type="InParanoid" id="H2Z5K4"/>
<evidence type="ECO:0000256" key="15">
    <source>
        <dbReference type="ARBA" id="ARBA00023136"/>
    </source>
</evidence>
<dbReference type="GO" id="GO:0000139">
    <property type="term" value="C:Golgi membrane"/>
    <property type="evidence" value="ECO:0007669"/>
    <property type="project" value="UniProtKB-SubCell"/>
</dbReference>
<dbReference type="GO" id="GO:0005789">
    <property type="term" value="C:endoplasmic reticulum membrane"/>
    <property type="evidence" value="ECO:0007669"/>
    <property type="project" value="UniProtKB-SubCell"/>
</dbReference>
<dbReference type="FunCoup" id="H2Z5K4">
    <property type="interactions" value="68"/>
</dbReference>
<sequence>YTMKTHQENIERAFYGYGIFASRHPVIMILFSAAMVLLCCYPLLNLPLPGSEPTKFDTLTKDLKQCYGDGSCGNFLNDGVTIKVPDWLDSTYHAAFVQQFLVKSIVTPWPPQGMYKSDAYRAPLYKVFDILSEIQNFQIHDTNISVPWNCLQVSETVIKAKKRIKSLFPEYGCLLISAASFWSNNVDKFKSDPNIINTINQFDGKPIKTSQSIKELLFGVTAKQSGIKKSSENQVVMFAVTLVLKKYNPSFLCPGKEATVRMLQNHAVCHNITELTTHIHFKPQMQFNDLIPLLSTYFFLGCYIYFSVRKINFVKSKIGMAFSAVVSVMASLMMAVGLCSLIGLTPTLNGGEMFPYLVCIIGLENILVITKSVVATPTHLDVDRRIALGLSREGCSITKNLLLEFVLIGIGYFSFIPEIQEFCAFALVGVLSDFFMHMMFFVTVLSIDIRRLDITEDIYSLTDDDLDQPGYDTYAERLSSERLLNKKLVKKKKLDLIHSVETGGKNGTILKIPKRLKVVFFFADTRMLQRGLMVSMVIWFVLLVYSDPVGIRKKAESHFNYEASVANSFDFMDKTQEPSLKPFCIQVKSTPPPVNTNGDINWSVPDLQSYEYLSFRHWPTLFAYYNITLAERFISILPPILIPISITPEEAQEARHPQQHSSNLYITSIFPEQHVIAESNFIPSHYYTGRYQMTGLDYYLTLLLGAISGMLMVFILHIMYRCVCSRNYANWRKPRRNKQTVSNYVSSVGESMPIVLSGHTQLVECVHTEAAAVISSDISSEIRVWDSHSGDCTCTIQRFEQNTPKPIDLNLKTCSLESQERLHSIPNRSRLSNGMFFLNKSKFSTINKHAGGFIYFLLYLLYIVIEINCLKFKQNFYGSITIRTVTFYVKKYILKLSERSSPVWCLTTCGSFVVTGCQDGSIEVWDSMSGALKCHHDTGKPGVVFIESELMRIVAARLNGTLDFFILDGTRSLFNNVFLGTTSRHRNNSAELPMDRNSNLITLQLIYTVKSAHQQPISAFKVALGRVLTGSCDHTLKLFTIQDARFQSTMFGHTGPITVLHVDKVSGAVSGSSDGTVRLWDLLTGLCLHKMEEHSGSITAVQCSTSHVLSVAQDDRLCIWSRRSGMLLQVTKLDPGCSSALSLLGENWCVTGGSGSLLLWDIRNGELLRKVELSYGSIVPPNVTQVYPLTDLCIVCVLGHDLRVVRFPSVLEKID</sequence>
<evidence type="ECO:0000256" key="11">
    <source>
        <dbReference type="ARBA" id="ARBA00022989"/>
    </source>
</evidence>
<keyword evidence="12" id="KW-0333">Golgi apparatus</keyword>
<evidence type="ECO:0000256" key="17">
    <source>
        <dbReference type="ARBA" id="ARBA00023180"/>
    </source>
</evidence>
<dbReference type="Pfam" id="PF24017">
    <property type="entry name" value="Beta-prop_SCAP"/>
    <property type="match status" value="1"/>
</dbReference>
<dbReference type="PANTHER" id="PTHR46378">
    <property type="entry name" value="STEROL REGULATORY ELEMENT-BINDING PROTEIN CLEAVAGE-ACTIVATING PROTEIN"/>
    <property type="match status" value="1"/>
</dbReference>
<feature type="transmembrane region" description="Helical" evidence="22">
    <location>
        <begin position="355"/>
        <end position="376"/>
    </location>
</feature>
<feature type="transmembrane region" description="Helical" evidence="22">
    <location>
        <begin position="320"/>
        <end position="343"/>
    </location>
</feature>
<dbReference type="OMA" id="IMKQYNV"/>
<feature type="transmembrane region" description="Helical" evidence="22">
    <location>
        <begin position="290"/>
        <end position="308"/>
    </location>
</feature>
<dbReference type="Pfam" id="PF12349">
    <property type="entry name" value="Sterol-sensing"/>
    <property type="match status" value="1"/>
</dbReference>
<feature type="transmembrane region" description="Helical" evidence="22">
    <location>
        <begin position="422"/>
        <end position="445"/>
    </location>
</feature>
<evidence type="ECO:0000256" key="21">
    <source>
        <dbReference type="PROSITE-ProRule" id="PRU00221"/>
    </source>
</evidence>
<reference evidence="25" key="1">
    <citation type="submission" date="2003-08" db="EMBL/GenBank/DDBJ databases">
        <authorList>
            <person name="Birren B."/>
            <person name="Nusbaum C."/>
            <person name="Abebe A."/>
            <person name="Abouelleil A."/>
            <person name="Adekoya E."/>
            <person name="Ait-zahra M."/>
            <person name="Allen N."/>
            <person name="Allen T."/>
            <person name="An P."/>
            <person name="Anderson M."/>
            <person name="Anderson S."/>
            <person name="Arachchi H."/>
            <person name="Armbruster J."/>
            <person name="Bachantsang P."/>
            <person name="Baldwin J."/>
            <person name="Barry A."/>
            <person name="Bayul T."/>
            <person name="Blitshsteyn B."/>
            <person name="Bloom T."/>
            <person name="Blye J."/>
            <person name="Boguslavskiy L."/>
            <person name="Borowsky M."/>
            <person name="Boukhgalter B."/>
            <person name="Brunache A."/>
            <person name="Butler J."/>
            <person name="Calixte N."/>
            <person name="Calvo S."/>
            <person name="Camarata J."/>
            <person name="Campo K."/>
            <person name="Chang J."/>
            <person name="Cheshatsang Y."/>
            <person name="Citroen M."/>
            <person name="Collymore A."/>
            <person name="Considine T."/>
            <person name="Cook A."/>
            <person name="Cooke P."/>
            <person name="Corum B."/>
            <person name="Cuomo C."/>
            <person name="David R."/>
            <person name="Dawoe T."/>
            <person name="Degray S."/>
            <person name="Dodge S."/>
            <person name="Dooley K."/>
            <person name="Dorje P."/>
            <person name="Dorjee K."/>
            <person name="Dorris L."/>
            <person name="Duffey N."/>
            <person name="Dupes A."/>
            <person name="Elkins T."/>
            <person name="Engels R."/>
            <person name="Erickson J."/>
            <person name="Farina A."/>
            <person name="Faro S."/>
            <person name="Ferreira P."/>
            <person name="Fischer H."/>
            <person name="Fitzgerald M."/>
            <person name="Foley K."/>
            <person name="Gage D."/>
            <person name="Galagan J."/>
            <person name="Gearin G."/>
            <person name="Gnerre S."/>
            <person name="Gnirke A."/>
            <person name="Goyette A."/>
            <person name="Graham J."/>
            <person name="Grandbois E."/>
            <person name="Gyaltsen K."/>
            <person name="Hafez N."/>
            <person name="Hagopian D."/>
            <person name="Hagos B."/>
            <person name="Hall J."/>
            <person name="Hatcher B."/>
            <person name="Heller A."/>
            <person name="Higgins H."/>
            <person name="Honan T."/>
            <person name="Horn A."/>
            <person name="Houde N."/>
            <person name="Hughes L."/>
            <person name="Hulme W."/>
            <person name="Husby E."/>
            <person name="Iliev I."/>
            <person name="Jaffe D."/>
            <person name="Jones C."/>
            <person name="Kamal M."/>
            <person name="Kamat A."/>
            <person name="Kamvysselis M."/>
            <person name="Karlsson E."/>
            <person name="Kells C."/>
            <person name="Kieu A."/>
            <person name="Kisner P."/>
            <person name="Kodira C."/>
            <person name="Kulbokas E."/>
            <person name="Labutti K."/>
            <person name="Lama D."/>
            <person name="Landers T."/>
            <person name="Leger J."/>
            <person name="Levine S."/>
            <person name="Lewis D."/>
            <person name="Lewis T."/>
            <person name="Lindblad-toh K."/>
            <person name="Liu X."/>
            <person name="Lokyitsang T."/>
            <person name="Lokyitsang Y."/>
            <person name="Lucien O."/>
            <person name="Lui A."/>
            <person name="Ma L.J."/>
            <person name="Mabbitt R."/>
            <person name="Macdonald J."/>
            <person name="Maclean C."/>
            <person name="Major J."/>
            <person name="Manning J."/>
            <person name="Marabella R."/>
            <person name="Maru K."/>
            <person name="Matthews C."/>
            <person name="Mauceli E."/>
            <person name="Mccarthy M."/>
            <person name="Mcdonough S."/>
            <person name="Mcghee T."/>
            <person name="Meldrim J."/>
            <person name="Meneus L."/>
            <person name="Mesirov J."/>
            <person name="Mihalev A."/>
            <person name="Mihova T."/>
            <person name="Mikkelsen T."/>
            <person name="Mlenga V."/>
            <person name="Moru K."/>
            <person name="Mozes J."/>
            <person name="Mulrain L."/>
            <person name="Munson G."/>
            <person name="Naylor J."/>
            <person name="Newes C."/>
            <person name="Nguyen C."/>
            <person name="Nguyen N."/>
            <person name="Nguyen T."/>
            <person name="Nicol R."/>
            <person name="Nielsen C."/>
            <person name="Nizzari M."/>
            <person name="Norbu C."/>
            <person name="Norbu N."/>
            <person name="O'donnell P."/>
            <person name="Okoawo O."/>
            <person name="O'leary S."/>
            <person name="Omotosho B."/>
            <person name="O'neill K."/>
            <person name="Osman S."/>
            <person name="Parker S."/>
            <person name="Perrin D."/>
            <person name="Phunkhang P."/>
            <person name="Piqani B."/>
            <person name="Purcell S."/>
            <person name="Rachupka T."/>
            <person name="Ramasamy U."/>
            <person name="Rameau R."/>
            <person name="Ray V."/>
            <person name="Raymond C."/>
            <person name="Retta R."/>
            <person name="Richardson S."/>
            <person name="Rise C."/>
            <person name="Rodriguez J."/>
            <person name="Rogers J."/>
            <person name="Rogov P."/>
            <person name="Rutman M."/>
            <person name="Schupbach R."/>
            <person name="Seaman C."/>
            <person name="Settipalli S."/>
            <person name="Sharpe T."/>
            <person name="Sheridan J."/>
            <person name="Sherpa N."/>
            <person name="Shi J."/>
            <person name="Smirnov S."/>
            <person name="Smith C."/>
            <person name="Sougnez C."/>
            <person name="Spencer B."/>
            <person name="Stalker J."/>
            <person name="Stange-thomann N."/>
            <person name="Stavropoulos S."/>
            <person name="Stetson K."/>
            <person name="Stone C."/>
            <person name="Stone S."/>
            <person name="Stubbs M."/>
            <person name="Talamas J."/>
            <person name="Tchuinga P."/>
            <person name="Tenzing P."/>
            <person name="Tesfaye S."/>
            <person name="Theodore J."/>
            <person name="Thoulutsang Y."/>
            <person name="Topham K."/>
            <person name="Towey S."/>
            <person name="Tsamla T."/>
            <person name="Tsomo N."/>
            <person name="Vallee D."/>
            <person name="Vassiliev H."/>
            <person name="Venkataraman V."/>
            <person name="Vinson J."/>
            <person name="Vo A."/>
            <person name="Wade C."/>
            <person name="Wang S."/>
            <person name="Wangchuk T."/>
            <person name="Wangdi T."/>
            <person name="Whittaker C."/>
            <person name="Wilkinson J."/>
            <person name="Wu Y."/>
            <person name="Wyman D."/>
            <person name="Yadav S."/>
            <person name="Yang S."/>
            <person name="Yang X."/>
            <person name="Yeager S."/>
            <person name="Yee E."/>
            <person name="Young G."/>
            <person name="Zainoun J."/>
            <person name="Zembeck L."/>
            <person name="Zimmer A."/>
            <person name="Zody M."/>
            <person name="Lander E."/>
        </authorList>
    </citation>
    <scope>NUCLEOTIDE SEQUENCE [LARGE SCALE GENOMIC DNA]</scope>
</reference>
<keyword evidence="18" id="KW-0753">Steroid metabolism</keyword>
<evidence type="ECO:0000256" key="22">
    <source>
        <dbReference type="SAM" id="Phobius"/>
    </source>
</evidence>
<dbReference type="InterPro" id="IPR019775">
    <property type="entry name" value="WD40_repeat_CS"/>
</dbReference>
<dbReference type="PANTHER" id="PTHR46378:SF1">
    <property type="entry name" value="STEROL REGULATORY ELEMENT-BINDING PROTEIN CLEAVAGE-ACTIVATING PROTEIN"/>
    <property type="match status" value="1"/>
</dbReference>
<evidence type="ECO:0000256" key="1">
    <source>
        <dbReference type="ARBA" id="ARBA00004477"/>
    </source>
</evidence>
<reference evidence="24" key="2">
    <citation type="submission" date="2025-08" db="UniProtKB">
        <authorList>
            <consortium name="Ensembl"/>
        </authorList>
    </citation>
    <scope>IDENTIFICATION</scope>
</reference>
<dbReference type="AlphaFoldDB" id="H2Z5K4"/>
<dbReference type="InterPro" id="IPR001680">
    <property type="entry name" value="WD40_rpt"/>
</dbReference>
<dbReference type="Gene3D" id="2.130.10.10">
    <property type="entry name" value="YVTN repeat-like/Quinoprotein amine dehydrogenase"/>
    <property type="match status" value="1"/>
</dbReference>
<dbReference type="InterPro" id="IPR057041">
    <property type="entry name" value="SCAP_N"/>
</dbReference>
<comment type="subcellular location">
    <subcellularLocation>
        <location evidence="2">Cytoplasmic vesicle</location>
        <location evidence="2">COPII-coated vesicle membrane</location>
        <topology evidence="2">Multi-pass membrane protein</topology>
    </subcellularLocation>
    <subcellularLocation>
        <location evidence="1">Endoplasmic reticulum membrane</location>
        <topology evidence="1">Multi-pass membrane protein</topology>
    </subcellularLocation>
    <subcellularLocation>
        <location evidence="3">Golgi apparatus membrane</location>
        <topology evidence="3">Multi-pass membrane protein</topology>
    </subcellularLocation>
</comment>
<evidence type="ECO:0000256" key="7">
    <source>
        <dbReference type="ARBA" id="ARBA00022574"/>
    </source>
</evidence>
<dbReference type="InterPro" id="IPR030225">
    <property type="entry name" value="SCAP"/>
</dbReference>
<feature type="transmembrane region" description="Helical" evidence="22">
    <location>
        <begin position="698"/>
        <end position="723"/>
    </location>
</feature>
<dbReference type="Pfam" id="PF24006">
    <property type="entry name" value="SCAP_N"/>
    <property type="match status" value="1"/>
</dbReference>
<evidence type="ECO:0000256" key="12">
    <source>
        <dbReference type="ARBA" id="ARBA00023034"/>
    </source>
</evidence>
<reference evidence="24" key="3">
    <citation type="submission" date="2025-09" db="UniProtKB">
        <authorList>
            <consortium name="Ensembl"/>
        </authorList>
    </citation>
    <scope>IDENTIFICATION</scope>
</reference>
<evidence type="ECO:0000256" key="9">
    <source>
        <dbReference type="ARBA" id="ARBA00022737"/>
    </source>
</evidence>
<dbReference type="InterPro" id="IPR015943">
    <property type="entry name" value="WD40/YVTN_repeat-like_dom_sf"/>
</dbReference>
<dbReference type="SUPFAM" id="SSF50978">
    <property type="entry name" value="WD40 repeat-like"/>
    <property type="match status" value="1"/>
</dbReference>
<keyword evidence="8 22" id="KW-0812">Transmembrane</keyword>
<dbReference type="GeneTree" id="ENSGT00940000158130"/>
<dbReference type="GO" id="GO:0012507">
    <property type="term" value="C:ER to Golgi transport vesicle membrane"/>
    <property type="evidence" value="ECO:0007669"/>
    <property type="project" value="UniProtKB-SubCell"/>
</dbReference>
<keyword evidence="11 22" id="KW-1133">Transmembrane helix</keyword>
<evidence type="ECO:0000256" key="8">
    <source>
        <dbReference type="ARBA" id="ARBA00022692"/>
    </source>
</evidence>
<evidence type="ECO:0000256" key="6">
    <source>
        <dbReference type="ARBA" id="ARBA00022548"/>
    </source>
</evidence>
<evidence type="ECO:0000256" key="18">
    <source>
        <dbReference type="ARBA" id="ARBA00023221"/>
    </source>
</evidence>